<dbReference type="Proteomes" id="UP000027222">
    <property type="component" value="Unassembled WGS sequence"/>
</dbReference>
<sequence>MATYMHYFIPLNQSTLLFFPSDPVQNPNVPVNPKSDGKDLNNKSEENGGYVVQVMIKQARRNVIKEMTTFFLVQYEITKVVESIVFAHIFSPMPPEVRIEGRGYVLKGRRRSWDYGKTLNLRWGEDATKQCEDKWVFLFELVPELAYETKRALVLAPR</sequence>
<evidence type="ECO:0000313" key="1">
    <source>
        <dbReference type="EMBL" id="KDR80080.1"/>
    </source>
</evidence>
<organism evidence="1 2">
    <name type="scientific">Galerina marginata (strain CBS 339.88)</name>
    <dbReference type="NCBI Taxonomy" id="685588"/>
    <lineage>
        <taxon>Eukaryota</taxon>
        <taxon>Fungi</taxon>
        <taxon>Dikarya</taxon>
        <taxon>Basidiomycota</taxon>
        <taxon>Agaricomycotina</taxon>
        <taxon>Agaricomycetes</taxon>
        <taxon>Agaricomycetidae</taxon>
        <taxon>Agaricales</taxon>
        <taxon>Agaricineae</taxon>
        <taxon>Strophariaceae</taxon>
        <taxon>Galerina</taxon>
    </lineage>
</organism>
<dbReference type="EMBL" id="KL142372">
    <property type="protein sequence ID" value="KDR80080.1"/>
    <property type="molecule type" value="Genomic_DNA"/>
</dbReference>
<dbReference type="OrthoDB" id="2748218at2759"/>
<proteinExistence type="predicted"/>
<evidence type="ECO:0000313" key="2">
    <source>
        <dbReference type="Proteomes" id="UP000027222"/>
    </source>
</evidence>
<protein>
    <submittedName>
        <fullName evidence="1">Uncharacterized protein</fullName>
    </submittedName>
</protein>
<keyword evidence="2" id="KW-1185">Reference proteome</keyword>
<gene>
    <name evidence="1" type="ORF">GALMADRAFT_265265</name>
</gene>
<dbReference type="AlphaFoldDB" id="A0A067TA52"/>
<accession>A0A067TA52</accession>
<reference evidence="2" key="1">
    <citation type="journal article" date="2014" name="Proc. Natl. Acad. Sci. U.S.A.">
        <title>Extensive sampling of basidiomycete genomes demonstrates inadequacy of the white-rot/brown-rot paradigm for wood decay fungi.</title>
        <authorList>
            <person name="Riley R."/>
            <person name="Salamov A.A."/>
            <person name="Brown D.W."/>
            <person name="Nagy L.G."/>
            <person name="Floudas D."/>
            <person name="Held B.W."/>
            <person name="Levasseur A."/>
            <person name="Lombard V."/>
            <person name="Morin E."/>
            <person name="Otillar R."/>
            <person name="Lindquist E.A."/>
            <person name="Sun H."/>
            <person name="LaButti K.M."/>
            <person name="Schmutz J."/>
            <person name="Jabbour D."/>
            <person name="Luo H."/>
            <person name="Baker S.E."/>
            <person name="Pisabarro A.G."/>
            <person name="Walton J.D."/>
            <person name="Blanchette R.A."/>
            <person name="Henrissat B."/>
            <person name="Martin F."/>
            <person name="Cullen D."/>
            <person name="Hibbett D.S."/>
            <person name="Grigoriev I.V."/>
        </authorList>
    </citation>
    <scope>NUCLEOTIDE SEQUENCE [LARGE SCALE GENOMIC DNA]</scope>
    <source>
        <strain evidence="2">CBS 339.88</strain>
    </source>
</reference>
<name>A0A067TA52_GALM3</name>
<dbReference type="HOGENOM" id="CLU_149505_0_0_1"/>